<dbReference type="Gene3D" id="3.30.470.20">
    <property type="entry name" value="ATP-grasp fold, B domain"/>
    <property type="match status" value="1"/>
</dbReference>
<keyword evidence="11" id="KW-1185">Reference proteome</keyword>
<dbReference type="HAMAP" id="MF_00558">
    <property type="entry name" value="Succ_CoA_beta"/>
    <property type="match status" value="1"/>
</dbReference>
<dbReference type="PANTHER" id="PTHR11815">
    <property type="entry name" value="SUCCINYL-COA SYNTHETASE BETA CHAIN"/>
    <property type="match status" value="1"/>
</dbReference>
<dbReference type="GO" id="GO:0000287">
    <property type="term" value="F:magnesium ion binding"/>
    <property type="evidence" value="ECO:0007669"/>
    <property type="project" value="UniProtKB-UniRule"/>
</dbReference>
<keyword evidence="7 8" id="KW-0067">ATP-binding</keyword>
<dbReference type="GO" id="GO:0006104">
    <property type="term" value="P:succinyl-CoA metabolic process"/>
    <property type="evidence" value="ECO:0007669"/>
    <property type="project" value="TreeGrafter"/>
</dbReference>
<dbReference type="GO" id="GO:0005524">
    <property type="term" value="F:ATP binding"/>
    <property type="evidence" value="ECO:0007669"/>
    <property type="project" value="UniProtKB-UniRule"/>
</dbReference>
<evidence type="ECO:0000256" key="2">
    <source>
        <dbReference type="ARBA" id="ARBA00022532"/>
    </source>
</evidence>
<dbReference type="Gene3D" id="3.40.50.261">
    <property type="entry name" value="Succinyl-CoA synthetase domains"/>
    <property type="match status" value="1"/>
</dbReference>
<evidence type="ECO:0000256" key="8">
    <source>
        <dbReference type="PROSITE-ProRule" id="PRU00409"/>
    </source>
</evidence>
<dbReference type="Gene3D" id="3.30.1490.20">
    <property type="entry name" value="ATP-grasp fold, A domain"/>
    <property type="match status" value="1"/>
</dbReference>
<dbReference type="InterPro" id="IPR011761">
    <property type="entry name" value="ATP-grasp"/>
</dbReference>
<dbReference type="Pfam" id="PF00549">
    <property type="entry name" value="Ligase_CoA"/>
    <property type="match status" value="1"/>
</dbReference>
<evidence type="ECO:0000256" key="4">
    <source>
        <dbReference type="ARBA" id="ARBA00022723"/>
    </source>
</evidence>
<evidence type="ECO:0000256" key="3">
    <source>
        <dbReference type="ARBA" id="ARBA00022598"/>
    </source>
</evidence>
<keyword evidence="4 7" id="KW-0479">Metal-binding</keyword>
<keyword evidence="6 7" id="KW-0460">Magnesium</keyword>
<dbReference type="InterPro" id="IPR005811">
    <property type="entry name" value="SUCC_ACL_C"/>
</dbReference>
<dbReference type="GO" id="GO:0042709">
    <property type="term" value="C:succinate-CoA ligase complex"/>
    <property type="evidence" value="ECO:0007669"/>
    <property type="project" value="TreeGrafter"/>
</dbReference>
<dbReference type="Proteomes" id="UP000192569">
    <property type="component" value="Chromosome I"/>
</dbReference>
<evidence type="ECO:0000313" key="10">
    <source>
        <dbReference type="EMBL" id="SMB93741.1"/>
    </source>
</evidence>
<dbReference type="EC" id="6.2.1.5" evidence="7"/>
<dbReference type="InterPro" id="IPR005809">
    <property type="entry name" value="Succ_CoA_ligase-like_bsu"/>
</dbReference>
<feature type="domain" description="ATP-grasp" evidence="9">
    <location>
        <begin position="9"/>
        <end position="220"/>
    </location>
</feature>
<dbReference type="UniPathway" id="UPA00223">
    <property type="reaction ID" value="UER00999"/>
</dbReference>
<feature type="binding site" evidence="7">
    <location>
        <position position="91"/>
    </location>
    <ligand>
        <name>ATP</name>
        <dbReference type="ChEBI" id="CHEBI:30616"/>
    </ligand>
</feature>
<dbReference type="STRING" id="698762.SAMN00808754_0906"/>
<evidence type="ECO:0000313" key="11">
    <source>
        <dbReference type="Proteomes" id="UP000192569"/>
    </source>
</evidence>
<dbReference type="NCBIfam" id="TIGR01016">
    <property type="entry name" value="sucCoAbeta"/>
    <property type="match status" value="1"/>
</dbReference>
<feature type="binding site" evidence="7">
    <location>
        <position position="45"/>
    </location>
    <ligand>
        <name>ATP</name>
        <dbReference type="ChEBI" id="CHEBI:30616"/>
    </ligand>
</feature>
<comment type="caution">
    <text evidence="7">Lacks conserved residue(s) required for the propagation of feature annotation.</text>
</comment>
<organism evidence="10 11">
    <name type="scientific">Thermanaeromonas toyohensis ToBE</name>
    <dbReference type="NCBI Taxonomy" id="698762"/>
    <lineage>
        <taxon>Bacteria</taxon>
        <taxon>Bacillati</taxon>
        <taxon>Bacillota</taxon>
        <taxon>Clostridia</taxon>
        <taxon>Neomoorellales</taxon>
        <taxon>Neomoorellaceae</taxon>
        <taxon>Thermanaeromonas</taxon>
    </lineage>
</organism>
<dbReference type="RefSeq" id="WP_084664412.1">
    <property type="nucleotide sequence ID" value="NZ_LT838272.1"/>
</dbReference>
<dbReference type="EMBL" id="LT838272">
    <property type="protein sequence ID" value="SMB93741.1"/>
    <property type="molecule type" value="Genomic_DNA"/>
</dbReference>
<dbReference type="AlphaFoldDB" id="A0A1W1VL05"/>
<feature type="binding site" evidence="7">
    <location>
        <position position="94"/>
    </location>
    <ligand>
        <name>ATP</name>
        <dbReference type="ChEBI" id="CHEBI:30616"/>
    </ligand>
</feature>
<evidence type="ECO:0000256" key="7">
    <source>
        <dbReference type="HAMAP-Rule" id="MF_00558"/>
    </source>
</evidence>
<feature type="binding site" evidence="7">
    <location>
        <position position="191"/>
    </location>
    <ligand>
        <name>Mg(2+)</name>
        <dbReference type="ChEBI" id="CHEBI:18420"/>
    </ligand>
</feature>
<comment type="catalytic activity">
    <reaction evidence="7">
        <text>succinate + ATP + CoA = succinyl-CoA + ADP + phosphate</text>
        <dbReference type="Rhea" id="RHEA:17661"/>
        <dbReference type="ChEBI" id="CHEBI:30031"/>
        <dbReference type="ChEBI" id="CHEBI:30616"/>
        <dbReference type="ChEBI" id="CHEBI:43474"/>
        <dbReference type="ChEBI" id="CHEBI:57287"/>
        <dbReference type="ChEBI" id="CHEBI:57292"/>
        <dbReference type="ChEBI" id="CHEBI:456216"/>
        <dbReference type="EC" id="6.2.1.5"/>
    </reaction>
</comment>
<feature type="binding site" evidence="7">
    <location>
        <position position="99"/>
    </location>
    <ligand>
        <name>ATP</name>
        <dbReference type="ChEBI" id="CHEBI:30616"/>
    </ligand>
</feature>
<comment type="catalytic activity">
    <reaction evidence="7">
        <text>GTP + succinate + CoA = succinyl-CoA + GDP + phosphate</text>
        <dbReference type="Rhea" id="RHEA:22120"/>
        <dbReference type="ChEBI" id="CHEBI:30031"/>
        <dbReference type="ChEBI" id="CHEBI:37565"/>
        <dbReference type="ChEBI" id="CHEBI:43474"/>
        <dbReference type="ChEBI" id="CHEBI:57287"/>
        <dbReference type="ChEBI" id="CHEBI:57292"/>
        <dbReference type="ChEBI" id="CHEBI:58189"/>
    </reaction>
</comment>
<keyword evidence="3 7" id="KW-0436">Ligase</keyword>
<accession>A0A1W1VL05</accession>
<dbReference type="PANTHER" id="PTHR11815:SF10">
    <property type="entry name" value="SUCCINATE--COA LIGASE [GDP-FORMING] SUBUNIT BETA, MITOCHONDRIAL"/>
    <property type="match status" value="1"/>
</dbReference>
<evidence type="ECO:0000256" key="5">
    <source>
        <dbReference type="ARBA" id="ARBA00022741"/>
    </source>
</evidence>
<dbReference type="SUPFAM" id="SSF56059">
    <property type="entry name" value="Glutathione synthetase ATP-binding domain-like"/>
    <property type="match status" value="1"/>
</dbReference>
<comment type="cofactor">
    <cofactor evidence="7">
        <name>Mg(2+)</name>
        <dbReference type="ChEBI" id="CHEBI:18420"/>
    </cofactor>
    <text evidence="7">Binds 1 Mg(2+) ion per subunit.</text>
</comment>
<protein>
    <recommendedName>
        <fullName evidence="7">Succinate--CoA ligase [ADP-forming] subunit beta</fullName>
        <ecNumber evidence="7">6.2.1.5</ecNumber>
    </recommendedName>
    <alternativeName>
        <fullName evidence="7">Succinyl-CoA synthetase subunit beta</fullName>
        <shortName evidence="7">SCS-beta</shortName>
    </alternativeName>
</protein>
<dbReference type="GO" id="GO:0004775">
    <property type="term" value="F:succinate-CoA ligase (ADP-forming) activity"/>
    <property type="evidence" value="ECO:0007669"/>
    <property type="project" value="UniProtKB-UniRule"/>
</dbReference>
<dbReference type="InterPro" id="IPR013650">
    <property type="entry name" value="ATP-grasp_succ-CoA_synth-type"/>
</dbReference>
<dbReference type="SUPFAM" id="SSF52210">
    <property type="entry name" value="Succinyl-CoA synthetase domains"/>
    <property type="match status" value="1"/>
</dbReference>
<name>A0A1W1VL05_9FIRM</name>
<evidence type="ECO:0000259" key="9">
    <source>
        <dbReference type="PROSITE" id="PS50975"/>
    </source>
</evidence>
<feature type="binding site" evidence="7">
    <location>
        <begin position="52"/>
        <end position="54"/>
    </location>
    <ligand>
        <name>ATP</name>
        <dbReference type="ChEBI" id="CHEBI:30616"/>
    </ligand>
</feature>
<comment type="function">
    <text evidence="7">Succinyl-CoA synthetase functions in the citric acid cycle (TCA), coupling the hydrolysis of succinyl-CoA to the synthesis of either ATP or GTP and thus represents the only step of substrate-level phosphorylation in the TCA. The beta subunit provides nucleotide specificity of the enzyme and binds the substrate succinate, while the binding sites for coenzyme A and phosphate are found in the alpha subunit.</text>
</comment>
<evidence type="ECO:0000256" key="6">
    <source>
        <dbReference type="ARBA" id="ARBA00022842"/>
    </source>
</evidence>
<dbReference type="Pfam" id="PF08442">
    <property type="entry name" value="ATP-grasp_2"/>
    <property type="match status" value="1"/>
</dbReference>
<sequence length="377" mass="41372">MKLYEYEGKELFRRGGIPVPQGKVASSPEEAYLVAAEIGKEVVIKSQILQGGRGKAGGIKFAASPEEAKAWASELLGQKLKTEEIKKVLVEEKLDIAEEWYLSFTVDPAAGAPLLMASRSGGVDIEEIALQTPEKIITERINIFHGLMPFQARRAAFALGLEGNKVNELASLLLKLYRLFRQYDAELVEINPLVVTSQGEFIAADAKVIIYDNALYRQKEFVKGPERFEDEREYRASQYGLSYVKLDGNIGVLCTGAGLTMTTLDLITYYGGRPANFLEFGGATYRNSYYALEIVLSDPDVKVILINTFGLVARADVISEGLAQAIEELKPQVPIVASIRGTGEEEARKILESRVGLKLFPNVEAAVQEAVRLAGSS</sequence>
<dbReference type="FunFam" id="3.30.470.20:FF:000002">
    <property type="entry name" value="Succinate--CoA ligase [ADP-forming] subunit beta"/>
    <property type="match status" value="1"/>
</dbReference>
<dbReference type="InterPro" id="IPR013815">
    <property type="entry name" value="ATP_grasp_subdomain_1"/>
</dbReference>
<dbReference type="PROSITE" id="PS50975">
    <property type="entry name" value="ATP_GRASP"/>
    <property type="match status" value="1"/>
</dbReference>
<keyword evidence="2 7" id="KW-0816">Tricarboxylic acid cycle</keyword>
<dbReference type="GO" id="GO:0004776">
    <property type="term" value="F:succinate-CoA ligase (GDP-forming) activity"/>
    <property type="evidence" value="ECO:0007669"/>
    <property type="project" value="RHEA"/>
</dbReference>
<comment type="pathway">
    <text evidence="7">Carbohydrate metabolism; tricarboxylic acid cycle; succinate from succinyl-CoA (ligase route): step 1/1.</text>
</comment>
<gene>
    <name evidence="7" type="primary">sucC</name>
    <name evidence="10" type="ORF">SAMN00808754_0906</name>
</gene>
<dbReference type="PIRSF" id="PIRSF001554">
    <property type="entry name" value="SucCS_beta"/>
    <property type="match status" value="1"/>
</dbReference>
<feature type="binding site" evidence="7">
    <location>
        <position position="205"/>
    </location>
    <ligand>
        <name>Mg(2+)</name>
        <dbReference type="ChEBI" id="CHEBI:18420"/>
    </ligand>
</feature>
<dbReference type="OrthoDB" id="9802602at2"/>
<proteinExistence type="inferred from homology"/>
<dbReference type="GO" id="GO:0006099">
    <property type="term" value="P:tricarboxylic acid cycle"/>
    <property type="evidence" value="ECO:0007669"/>
    <property type="project" value="UniProtKB-UniRule"/>
</dbReference>
<reference evidence="10 11" key="1">
    <citation type="submission" date="2017-04" db="EMBL/GenBank/DDBJ databases">
        <authorList>
            <person name="Afonso C.L."/>
            <person name="Miller P.J."/>
            <person name="Scott M.A."/>
            <person name="Spackman E."/>
            <person name="Goraichik I."/>
            <person name="Dimitrov K.M."/>
            <person name="Suarez D.L."/>
            <person name="Swayne D.E."/>
        </authorList>
    </citation>
    <scope>NUCLEOTIDE SEQUENCE [LARGE SCALE GENOMIC DNA]</scope>
    <source>
        <strain evidence="10 11">ToBE</strain>
    </source>
</reference>
<comment type="similarity">
    <text evidence="1 7">Belongs to the succinate/malate CoA ligase beta subunit family.</text>
</comment>
<dbReference type="InterPro" id="IPR016102">
    <property type="entry name" value="Succinyl-CoA_synth-like"/>
</dbReference>
<keyword evidence="5 7" id="KW-0547">Nucleotide-binding</keyword>
<comment type="subunit">
    <text evidence="7">Heterotetramer of two alpha and two beta subunits.</text>
</comment>
<evidence type="ECO:0000256" key="1">
    <source>
        <dbReference type="ARBA" id="ARBA00009182"/>
    </source>
</evidence>
<dbReference type="NCBIfam" id="NF001913">
    <property type="entry name" value="PRK00696.1"/>
    <property type="match status" value="1"/>
</dbReference>